<dbReference type="Gene3D" id="3.40.50.12780">
    <property type="entry name" value="N-terminal domain of ligase-like"/>
    <property type="match status" value="2"/>
</dbReference>
<dbReference type="InterPro" id="IPR045851">
    <property type="entry name" value="AMP-bd_C_sf"/>
</dbReference>
<gene>
    <name evidence="3" type="ORF">FGLOB1_11873</name>
</gene>
<comment type="caution">
    <text evidence="3">The sequence shown here is derived from an EMBL/GenBank/DDBJ whole genome shotgun (WGS) entry which is preliminary data.</text>
</comment>
<dbReference type="GO" id="GO:0016405">
    <property type="term" value="F:CoA-ligase activity"/>
    <property type="evidence" value="ECO:0007669"/>
    <property type="project" value="TreeGrafter"/>
</dbReference>
<dbReference type="InterPro" id="IPR025110">
    <property type="entry name" value="AMP-bd_C"/>
</dbReference>
<dbReference type="SUPFAM" id="SSF56801">
    <property type="entry name" value="Acetyl-CoA synthetase-like"/>
    <property type="match status" value="1"/>
</dbReference>
<dbReference type="AlphaFoldDB" id="A0A8H5XSL1"/>
<organism evidence="3 4">
    <name type="scientific">Fusarium globosum</name>
    <dbReference type="NCBI Taxonomy" id="78864"/>
    <lineage>
        <taxon>Eukaryota</taxon>
        <taxon>Fungi</taxon>
        <taxon>Dikarya</taxon>
        <taxon>Ascomycota</taxon>
        <taxon>Pezizomycotina</taxon>
        <taxon>Sordariomycetes</taxon>
        <taxon>Hypocreomycetidae</taxon>
        <taxon>Hypocreales</taxon>
        <taxon>Nectriaceae</taxon>
        <taxon>Fusarium</taxon>
        <taxon>Fusarium fujikuroi species complex</taxon>
    </lineage>
</organism>
<keyword evidence="3" id="KW-0436">Ligase</keyword>
<evidence type="ECO:0000259" key="1">
    <source>
        <dbReference type="Pfam" id="PF00501"/>
    </source>
</evidence>
<sequence length="533" mass="57773">MDRVAEEGGFAKIGADRLGLPCAVHYVTCYLPTKASLGGHNIRKVHNASPAMRPVQPPKDCSIEEFLLEEEYGRHPIQASLNPFTCGITSKTRSTIEVKQLVSDLAQGLGENLGWHTAPSDQLERVVCIFSANSIDTVPLAWAIHRLSGIATPASSLSSATELSSQLVLSKAKAIFTSPSLLQTALKATRATKIPDSHVFIIEPTETTSRTAPSGPFKSVQDLVNLGRTLPLVVQSRWQDSRHVKEQLAFLAFSSGTSGSPVPTIMVNILSNMETVAKYDLSSSVEIYIGSAPLGPEILVKTKKLFPYWKILQGYGLTEAGAVVSLTRRDDIWLGSSGVPLDEIECRLLSEDGQDLKDLSHPGELVIRSPALASGYFCNEEATQETFQNGWLRTGDLALLKRSPKGNLHLFIVDRIKDLIKGMQVSPTELEAHLLLHPGVAEAAIVGIDDPVSGEIPKAFIVPATGGQALSSQDLSSSIKTHVEEHKAKYKWLQGGIEFVQALPKTPSGKITRRALRDAARRKAQAEKTSSRL</sequence>
<keyword evidence="4" id="KW-1185">Reference proteome</keyword>
<feature type="domain" description="AMP-dependent synthetase/ligase" evidence="1">
    <location>
        <begin position="97"/>
        <end position="261"/>
    </location>
</feature>
<evidence type="ECO:0000313" key="4">
    <source>
        <dbReference type="Proteomes" id="UP000532311"/>
    </source>
</evidence>
<dbReference type="Gene3D" id="3.30.300.30">
    <property type="match status" value="1"/>
</dbReference>
<protein>
    <submittedName>
        <fullName evidence="3">Phenylacetyl ligase</fullName>
    </submittedName>
</protein>
<reference evidence="3 4" key="1">
    <citation type="submission" date="2020-05" db="EMBL/GenBank/DDBJ databases">
        <title>Identification and distribution of gene clusters putatively required for synthesis of sphingolipid metabolism inhibitors in phylogenetically diverse species of the filamentous fungus Fusarium.</title>
        <authorList>
            <person name="Kim H.-S."/>
            <person name="Busman M."/>
            <person name="Brown D.W."/>
            <person name="Divon H."/>
            <person name="Uhlig S."/>
            <person name="Proctor R.H."/>
        </authorList>
    </citation>
    <scope>NUCLEOTIDE SEQUENCE [LARGE SCALE GENOMIC DNA]</scope>
    <source>
        <strain evidence="3 4">NRRL 26131</strain>
    </source>
</reference>
<feature type="domain" description="AMP-binding enzyme C-terminal" evidence="2">
    <location>
        <begin position="429"/>
        <end position="510"/>
    </location>
</feature>
<dbReference type="PANTHER" id="PTHR24096">
    <property type="entry name" value="LONG-CHAIN-FATTY-ACID--COA LIGASE"/>
    <property type="match status" value="1"/>
</dbReference>
<dbReference type="EMBL" id="JAAQPF010000641">
    <property type="protein sequence ID" value="KAF5698657.1"/>
    <property type="molecule type" value="Genomic_DNA"/>
</dbReference>
<dbReference type="Pfam" id="PF00501">
    <property type="entry name" value="AMP-binding"/>
    <property type="match status" value="2"/>
</dbReference>
<feature type="domain" description="AMP-dependent synthetase/ligase" evidence="1">
    <location>
        <begin position="262"/>
        <end position="377"/>
    </location>
</feature>
<accession>A0A8H5XSL1</accession>
<proteinExistence type="predicted"/>
<dbReference type="PANTHER" id="PTHR24096:SF422">
    <property type="entry name" value="BCDNA.GH02901"/>
    <property type="match status" value="1"/>
</dbReference>
<dbReference type="Pfam" id="PF13193">
    <property type="entry name" value="AMP-binding_C"/>
    <property type="match status" value="1"/>
</dbReference>
<evidence type="ECO:0000313" key="3">
    <source>
        <dbReference type="EMBL" id="KAF5698657.1"/>
    </source>
</evidence>
<dbReference type="Proteomes" id="UP000532311">
    <property type="component" value="Unassembled WGS sequence"/>
</dbReference>
<dbReference type="InterPro" id="IPR042099">
    <property type="entry name" value="ANL_N_sf"/>
</dbReference>
<evidence type="ECO:0000259" key="2">
    <source>
        <dbReference type="Pfam" id="PF13193"/>
    </source>
</evidence>
<name>A0A8H5XSL1_9HYPO</name>
<dbReference type="InterPro" id="IPR000873">
    <property type="entry name" value="AMP-dep_synth/lig_dom"/>
</dbReference>